<dbReference type="RefSeq" id="WP_114790323.1">
    <property type="nucleotide sequence ID" value="NZ_CP139960.1"/>
</dbReference>
<reference evidence="2 3" key="1">
    <citation type="submission" date="2023-12" db="EMBL/GenBank/DDBJ databases">
        <title>Genome sequencing and assembly of bacterial species from a model synthetic community.</title>
        <authorList>
            <person name="Hogle S.L."/>
        </authorList>
    </citation>
    <scope>NUCLEOTIDE SEQUENCE [LARGE SCALE GENOMIC DNA]</scope>
    <source>
        <strain evidence="2 3">HAMBI_3031</strain>
    </source>
</reference>
<organism evidence="2 3">
    <name type="scientific">Niabella yanshanensis</name>
    <dbReference type="NCBI Taxonomy" id="577386"/>
    <lineage>
        <taxon>Bacteria</taxon>
        <taxon>Pseudomonadati</taxon>
        <taxon>Bacteroidota</taxon>
        <taxon>Chitinophagia</taxon>
        <taxon>Chitinophagales</taxon>
        <taxon>Chitinophagaceae</taxon>
        <taxon>Niabella</taxon>
    </lineage>
</organism>
<keyword evidence="3" id="KW-1185">Reference proteome</keyword>
<dbReference type="InterPro" id="IPR045155">
    <property type="entry name" value="Beta-lactam_cat"/>
</dbReference>
<dbReference type="Gene3D" id="3.40.710.10">
    <property type="entry name" value="DD-peptidase/beta-lactamase superfamily"/>
    <property type="match status" value="1"/>
</dbReference>
<proteinExistence type="predicted"/>
<dbReference type="Pfam" id="PF13354">
    <property type="entry name" value="Beta-lactamase2"/>
    <property type="match status" value="1"/>
</dbReference>
<evidence type="ECO:0000259" key="1">
    <source>
        <dbReference type="Pfam" id="PF13354"/>
    </source>
</evidence>
<dbReference type="GO" id="GO:0016787">
    <property type="term" value="F:hydrolase activity"/>
    <property type="evidence" value="ECO:0007669"/>
    <property type="project" value="UniProtKB-KW"/>
</dbReference>
<protein>
    <submittedName>
        <fullName evidence="2">Serine hydrolase</fullName>
    </submittedName>
</protein>
<evidence type="ECO:0000313" key="3">
    <source>
        <dbReference type="Proteomes" id="UP001325680"/>
    </source>
</evidence>
<accession>A0ABZ0W0M2</accession>
<sequence length="414" mass="48655">MKKLELTGLFFIFFTMVQAQTKNSSWLKHQLRSNASPLLTKVLNQPDTFRYQIIYTKIDRDRKNSPKFANFYLNVNEDSYFYPASMVKLPTALAALEKISALKDKGIDKYTAMLTDSSYTVQTAVNADATSATRLPSIDHYIKKIFVVSDNDAYNRLYEFCGQQYLNETLWKKGYKNMRITRRFVKMTAEENRHTNAIRFQKEGKTVYTQEPATSNATFDFSREILIGKAHLDQDDQLVNAPYDFTTHNKATLTDLQQMMQSVLFPGSVPESRQFNLTADDYKNLYQYMSEKPSESRFPSYDTTAFFDSYTKFFFFRDGKQKIPDHIRSFNKTGWSHGFLTDVCYIVDFKNNLEFMLSACIYVNEDQVLNDNKYEYIETGYPFFREVGKKIYEYELNRKRKVVPDLNKWKLMYD</sequence>
<dbReference type="Proteomes" id="UP001325680">
    <property type="component" value="Chromosome"/>
</dbReference>
<dbReference type="SUPFAM" id="SSF56601">
    <property type="entry name" value="beta-lactamase/transpeptidase-like"/>
    <property type="match status" value="1"/>
</dbReference>
<gene>
    <name evidence="2" type="ORF">U0035_13645</name>
</gene>
<keyword evidence="2" id="KW-0378">Hydrolase</keyword>
<dbReference type="EMBL" id="CP139960">
    <property type="protein sequence ID" value="WQD36711.1"/>
    <property type="molecule type" value="Genomic_DNA"/>
</dbReference>
<dbReference type="InterPro" id="IPR012338">
    <property type="entry name" value="Beta-lactam/transpept-like"/>
</dbReference>
<feature type="domain" description="Beta-lactamase class A catalytic" evidence="1">
    <location>
        <begin position="72"/>
        <end position="357"/>
    </location>
</feature>
<evidence type="ECO:0000313" key="2">
    <source>
        <dbReference type="EMBL" id="WQD36711.1"/>
    </source>
</evidence>
<name>A0ABZ0W0M2_9BACT</name>